<keyword evidence="2" id="KW-1185">Reference proteome</keyword>
<proteinExistence type="predicted"/>
<sequence>MMEAKVNSTPCMPGDTLDDQVGDSSFDQDIYRQAIGCLLYKADISFAVGKLSKFCNNPAQGNCKNVKSVMGYIKYTSDLKLTYSGLRSGVEVFCGADWANDKNDSKSIGGYVVIMGGETVCWKSKKQQLVATSTVKAEYIDMFETCKEVEWANNFLGELNMTDVLQKPYVIRTDNLGACDLSKKREISERTKHFRIRYYKVKEYVDNGNIVFKYAKSSENVADIKTKELSATKTNESHGRMGLEGPFEI</sequence>
<evidence type="ECO:0000313" key="2">
    <source>
        <dbReference type="Proteomes" id="UP001159363"/>
    </source>
</evidence>
<organism evidence="1 2">
    <name type="scientific">Dryococelus australis</name>
    <dbReference type="NCBI Taxonomy" id="614101"/>
    <lineage>
        <taxon>Eukaryota</taxon>
        <taxon>Metazoa</taxon>
        <taxon>Ecdysozoa</taxon>
        <taxon>Arthropoda</taxon>
        <taxon>Hexapoda</taxon>
        <taxon>Insecta</taxon>
        <taxon>Pterygota</taxon>
        <taxon>Neoptera</taxon>
        <taxon>Polyneoptera</taxon>
        <taxon>Phasmatodea</taxon>
        <taxon>Verophasmatodea</taxon>
        <taxon>Anareolatae</taxon>
        <taxon>Phasmatidae</taxon>
        <taxon>Eurycanthinae</taxon>
        <taxon>Dryococelus</taxon>
    </lineage>
</organism>
<protein>
    <submittedName>
        <fullName evidence="1">Uncharacterized protein</fullName>
    </submittedName>
</protein>
<dbReference type="Proteomes" id="UP001159363">
    <property type="component" value="Chromosome 1"/>
</dbReference>
<comment type="caution">
    <text evidence="1">The sequence shown here is derived from an EMBL/GenBank/DDBJ whole genome shotgun (WGS) entry which is preliminary data.</text>
</comment>
<reference evidence="1 2" key="1">
    <citation type="submission" date="2023-02" db="EMBL/GenBank/DDBJ databases">
        <title>LHISI_Scaffold_Assembly.</title>
        <authorList>
            <person name="Stuart O.P."/>
            <person name="Cleave R."/>
            <person name="Magrath M.J.L."/>
            <person name="Mikheyev A.S."/>
        </authorList>
    </citation>
    <scope>NUCLEOTIDE SEQUENCE [LARGE SCALE GENOMIC DNA]</scope>
    <source>
        <strain evidence="1">Daus_M_001</strain>
        <tissue evidence="1">Leg muscle</tissue>
    </source>
</reference>
<accession>A0ABQ9IE40</accession>
<evidence type="ECO:0000313" key="1">
    <source>
        <dbReference type="EMBL" id="KAJ8894943.1"/>
    </source>
</evidence>
<dbReference type="PANTHER" id="PTHR11439">
    <property type="entry name" value="GAG-POL-RELATED RETROTRANSPOSON"/>
    <property type="match status" value="1"/>
</dbReference>
<name>A0ABQ9IE40_9NEOP</name>
<dbReference type="PANTHER" id="PTHR11439:SF440">
    <property type="entry name" value="INTEGRASE CATALYTIC DOMAIN-CONTAINING PROTEIN"/>
    <property type="match status" value="1"/>
</dbReference>
<gene>
    <name evidence="1" type="ORF">PR048_000250</name>
</gene>
<dbReference type="CDD" id="cd09272">
    <property type="entry name" value="RNase_HI_RT_Ty1"/>
    <property type="match status" value="1"/>
</dbReference>
<dbReference type="EMBL" id="JARBHB010000001">
    <property type="protein sequence ID" value="KAJ8894943.1"/>
    <property type="molecule type" value="Genomic_DNA"/>
</dbReference>